<organism evidence="1 2">
    <name type="scientific">Egibacter rhizosphaerae</name>
    <dbReference type="NCBI Taxonomy" id="1670831"/>
    <lineage>
        <taxon>Bacteria</taxon>
        <taxon>Bacillati</taxon>
        <taxon>Actinomycetota</taxon>
        <taxon>Nitriliruptoria</taxon>
        <taxon>Egibacterales</taxon>
        <taxon>Egibacteraceae</taxon>
        <taxon>Egibacter</taxon>
    </lineage>
</organism>
<dbReference type="PANTHER" id="PTHR43857:SF1">
    <property type="entry name" value="YJGH FAMILY PROTEIN"/>
    <property type="match status" value="1"/>
</dbReference>
<evidence type="ECO:0000313" key="2">
    <source>
        <dbReference type="Proteomes" id="UP000291469"/>
    </source>
</evidence>
<dbReference type="Proteomes" id="UP000291469">
    <property type="component" value="Chromosome"/>
</dbReference>
<dbReference type="PANTHER" id="PTHR43857">
    <property type="entry name" value="BLR7761 PROTEIN"/>
    <property type="match status" value="1"/>
</dbReference>
<dbReference type="KEGG" id="erz:ER308_15585"/>
<keyword evidence="2" id="KW-1185">Reference proteome</keyword>
<accession>A0A411YIF2</accession>
<gene>
    <name evidence="1" type="ORF">ER308_15585</name>
</gene>
<dbReference type="InterPro" id="IPR035959">
    <property type="entry name" value="RutC-like_sf"/>
</dbReference>
<name>A0A411YIF2_9ACTN</name>
<evidence type="ECO:0000313" key="1">
    <source>
        <dbReference type="EMBL" id="QBI20852.1"/>
    </source>
</evidence>
<dbReference type="Gene3D" id="3.30.1330.40">
    <property type="entry name" value="RutC-like"/>
    <property type="match status" value="1"/>
</dbReference>
<dbReference type="AlphaFoldDB" id="A0A411YIF2"/>
<proteinExistence type="predicted"/>
<dbReference type="CDD" id="cd06154">
    <property type="entry name" value="YjgF_YER057c_UK114_like_6"/>
    <property type="match status" value="1"/>
</dbReference>
<dbReference type="EMBL" id="CP036402">
    <property type="protein sequence ID" value="QBI20852.1"/>
    <property type="molecule type" value="Genomic_DNA"/>
</dbReference>
<dbReference type="RefSeq" id="WP_131155845.1">
    <property type="nucleotide sequence ID" value="NZ_CP036402.1"/>
</dbReference>
<protein>
    <submittedName>
        <fullName evidence="1">RidA family protein</fullName>
    </submittedName>
</protein>
<reference evidence="1 2" key="1">
    <citation type="submission" date="2019-01" db="EMBL/GenBank/DDBJ databases">
        <title>Egibacter rhizosphaerae EGI 80759T.</title>
        <authorList>
            <person name="Chen D.-D."/>
            <person name="Tian Y."/>
            <person name="Jiao J.-Y."/>
            <person name="Zhang X.-T."/>
            <person name="Zhang Y.-G."/>
            <person name="Zhang Y."/>
            <person name="Xiao M."/>
            <person name="Shu W.-S."/>
            <person name="Li W.-J."/>
        </authorList>
    </citation>
    <scope>NUCLEOTIDE SEQUENCE [LARGE SCALE GENOMIC DNA]</scope>
    <source>
        <strain evidence="1 2">EGI 80759</strain>
    </source>
</reference>
<dbReference type="OrthoDB" id="9799840at2"/>
<dbReference type="SUPFAM" id="SSF55298">
    <property type="entry name" value="YjgF-like"/>
    <property type="match status" value="1"/>
</dbReference>
<dbReference type="Pfam" id="PF01042">
    <property type="entry name" value="Ribonuc_L-PSP"/>
    <property type="match status" value="1"/>
</dbReference>
<sequence length="130" mass="13925">MDTRRSWSGSPWEERAGYCRAVRVDDRAWVAGTAPFADDGSVVAPGDMAAQTRRCLEILTQGLADVGAEPGHVVATRMYVTDITLAGELSEPHREAFGGNPPAATLVQVAALVHPDVLIEVEAEAVVRDR</sequence>
<dbReference type="InterPro" id="IPR006175">
    <property type="entry name" value="YjgF/YER057c/UK114"/>
</dbReference>